<proteinExistence type="predicted"/>
<dbReference type="OrthoDB" id="3021074at2759"/>
<protein>
    <submittedName>
        <fullName evidence="3">Uncharacterized protein</fullName>
    </submittedName>
</protein>
<keyword evidence="4" id="KW-1185">Reference proteome</keyword>
<feature type="transmembrane region" description="Helical" evidence="2">
    <location>
        <begin position="223"/>
        <end position="246"/>
    </location>
</feature>
<dbReference type="Proteomes" id="UP000184330">
    <property type="component" value="Unassembled WGS sequence"/>
</dbReference>
<keyword evidence="2" id="KW-0812">Transmembrane</keyword>
<name>A0A1L7X1I4_9HELO</name>
<feature type="compositionally biased region" description="Basic and acidic residues" evidence="1">
    <location>
        <begin position="359"/>
        <end position="379"/>
    </location>
</feature>
<gene>
    <name evidence="3" type="ORF">PAC_08787</name>
</gene>
<feature type="transmembrane region" description="Helical" evidence="2">
    <location>
        <begin position="71"/>
        <end position="93"/>
    </location>
</feature>
<dbReference type="AlphaFoldDB" id="A0A1L7X1I4"/>
<organism evidence="3 4">
    <name type="scientific">Phialocephala subalpina</name>
    <dbReference type="NCBI Taxonomy" id="576137"/>
    <lineage>
        <taxon>Eukaryota</taxon>
        <taxon>Fungi</taxon>
        <taxon>Dikarya</taxon>
        <taxon>Ascomycota</taxon>
        <taxon>Pezizomycotina</taxon>
        <taxon>Leotiomycetes</taxon>
        <taxon>Helotiales</taxon>
        <taxon>Mollisiaceae</taxon>
        <taxon>Phialocephala</taxon>
        <taxon>Phialocephala fortinii species complex</taxon>
    </lineage>
</organism>
<evidence type="ECO:0000256" key="2">
    <source>
        <dbReference type="SAM" id="Phobius"/>
    </source>
</evidence>
<evidence type="ECO:0000313" key="3">
    <source>
        <dbReference type="EMBL" id="CZR58895.1"/>
    </source>
</evidence>
<feature type="transmembrane region" description="Helical" evidence="2">
    <location>
        <begin position="105"/>
        <end position="125"/>
    </location>
</feature>
<evidence type="ECO:0000313" key="4">
    <source>
        <dbReference type="Proteomes" id="UP000184330"/>
    </source>
</evidence>
<keyword evidence="2" id="KW-0472">Membrane</keyword>
<feature type="transmembrane region" description="Helical" evidence="2">
    <location>
        <begin position="137"/>
        <end position="157"/>
    </location>
</feature>
<dbReference type="STRING" id="576137.A0A1L7X1I4"/>
<feature type="compositionally biased region" description="Polar residues" evidence="1">
    <location>
        <begin position="530"/>
        <end position="545"/>
    </location>
</feature>
<feature type="compositionally biased region" description="Low complexity" evidence="1">
    <location>
        <begin position="516"/>
        <end position="529"/>
    </location>
</feature>
<feature type="compositionally biased region" description="Low complexity" evidence="1">
    <location>
        <begin position="487"/>
        <end position="501"/>
    </location>
</feature>
<sequence length="589" mass="63791">MPALPSTSLVNAFIDRTASSTIPNATSSGLQVVCAWPVSGQYGPGSRVLYYALIAACIFARKAAWLRSACLAAALLFPAVAALHGIVLAAIHVDVRTQGAADMDVYGAFQLCSIGILAAPVTVRLSRTYFFDPGRNIIYLWTLLLLAGILSLTVEFFRINPVNCTHDDDGNPIPSDASKFPYGAARCGLVCSIDQGPHSPMRRGAANNIYVIPTPERLTFDTATLMAAACCIPAILSLIFMWNKILEINWKTRRKNEEQMNEPITGTNGATMKQMKGVNGMVRLFLSAVEIPVFGAAVLAILVIGERNFWSHQVVYQTEPITSIGQWAPIVGTALAVLGSIYLLVAVDRKSPEDEDKPSEDKRSASVDHISDTGTEHRVGRSTVPIHSSSTNIRHSFQNHIRRISSEKEPVTNVGYRHKVAKALTTVVTYFGTAADDRFDDSGFKRGRADDFPEIPGEEHRNSALPQIREQYNKLRDADGNVTPMVRGARSRAGSFTSSTGSGVGAEGDSPTLRAPSPQSPQSRHSSGQLLSPNTPTRPQASTPTPEKISFELHPLSTSTSAVLDMGMRRQGSNTLQVPSPVRHNSTRE</sequence>
<evidence type="ECO:0000256" key="1">
    <source>
        <dbReference type="SAM" id="MobiDB-lite"/>
    </source>
</evidence>
<feature type="transmembrane region" description="Helical" evidence="2">
    <location>
        <begin position="282"/>
        <end position="304"/>
    </location>
</feature>
<dbReference type="EMBL" id="FJOG01000013">
    <property type="protein sequence ID" value="CZR58895.1"/>
    <property type="molecule type" value="Genomic_DNA"/>
</dbReference>
<feature type="region of interest" description="Disordered" evidence="1">
    <location>
        <begin position="352"/>
        <end position="382"/>
    </location>
</feature>
<feature type="transmembrane region" description="Helical" evidence="2">
    <location>
        <begin position="324"/>
        <end position="347"/>
    </location>
</feature>
<accession>A0A1L7X1I4</accession>
<reference evidence="3 4" key="1">
    <citation type="submission" date="2016-03" db="EMBL/GenBank/DDBJ databases">
        <authorList>
            <person name="Ploux O."/>
        </authorList>
    </citation>
    <scope>NUCLEOTIDE SEQUENCE [LARGE SCALE GENOMIC DNA]</scope>
    <source>
        <strain evidence="3 4">UAMH 11012</strain>
    </source>
</reference>
<keyword evidence="2" id="KW-1133">Transmembrane helix</keyword>
<feature type="region of interest" description="Disordered" evidence="1">
    <location>
        <begin position="476"/>
        <end position="589"/>
    </location>
</feature>